<proteinExistence type="predicted"/>
<sequence length="121" mass="12597">DRLRVSGEGPDVGPGTANLARRLPVGKGSAGDWAAALGRARARNPRAERRRRRRSAHASRPASGPGRCRSPHTRHLPSTYGARGRGGAQAGSVPPPPGGTLLPGPPRRGCKVSEGLRRPAP</sequence>
<feature type="region of interest" description="Disordered" evidence="1">
    <location>
        <begin position="1"/>
        <end position="121"/>
    </location>
</feature>
<reference evidence="2 3" key="1">
    <citation type="journal article" date="2012" name="Nat. Genet.">
        <title>The yak genome and adaptation to life at high altitude.</title>
        <authorList>
            <person name="Qiu Q."/>
            <person name="Zhang G."/>
            <person name="Ma T."/>
            <person name="Qian W."/>
            <person name="Wang J."/>
            <person name="Ye Z."/>
            <person name="Cao C."/>
            <person name="Hu Q."/>
            <person name="Kim J."/>
            <person name="Larkin D.M."/>
            <person name="Auvil L."/>
            <person name="Capitanu B."/>
            <person name="Ma J."/>
            <person name="Lewin H.A."/>
            <person name="Qian X."/>
            <person name="Lang Y."/>
            <person name="Zhou R."/>
            <person name="Wang L."/>
            <person name="Wang K."/>
            <person name="Xia J."/>
            <person name="Liao S."/>
            <person name="Pan S."/>
            <person name="Lu X."/>
            <person name="Hou H."/>
            <person name="Wang Y."/>
            <person name="Zang X."/>
            <person name="Yin Y."/>
            <person name="Ma H."/>
            <person name="Zhang J."/>
            <person name="Wang Z."/>
            <person name="Zhang Y."/>
            <person name="Zhang D."/>
            <person name="Yonezawa T."/>
            <person name="Hasegawa M."/>
            <person name="Zhong Y."/>
            <person name="Liu W."/>
            <person name="Zhang Y."/>
            <person name="Huang Z."/>
            <person name="Zhang S."/>
            <person name="Long R."/>
            <person name="Yang H."/>
            <person name="Wang J."/>
            <person name="Lenstra J.A."/>
            <person name="Cooper D.N."/>
            <person name="Wu Y."/>
            <person name="Wang J."/>
            <person name="Shi P."/>
            <person name="Wang J."/>
            <person name="Liu J."/>
        </authorList>
    </citation>
    <scope>NUCLEOTIDE SEQUENCE [LARGE SCALE GENOMIC DNA]</scope>
    <source>
        <strain evidence="3">yakQH1</strain>
    </source>
</reference>
<name>L8I0G1_9CETA</name>
<feature type="non-terminal residue" evidence="2">
    <location>
        <position position="121"/>
    </location>
</feature>
<dbReference type="EMBL" id="JH882530">
    <property type="protein sequence ID" value="ELR49064.1"/>
    <property type="molecule type" value="Genomic_DNA"/>
</dbReference>
<dbReference type="Proteomes" id="UP000011080">
    <property type="component" value="Unassembled WGS sequence"/>
</dbReference>
<feature type="compositionally biased region" description="Pro residues" evidence="1">
    <location>
        <begin position="93"/>
        <end position="106"/>
    </location>
</feature>
<evidence type="ECO:0000313" key="2">
    <source>
        <dbReference type="EMBL" id="ELR49064.1"/>
    </source>
</evidence>
<dbReference type="AlphaFoldDB" id="L8I0G1"/>
<accession>L8I0G1</accession>
<evidence type="ECO:0000313" key="3">
    <source>
        <dbReference type="Proteomes" id="UP000011080"/>
    </source>
</evidence>
<evidence type="ECO:0000256" key="1">
    <source>
        <dbReference type="SAM" id="MobiDB-lite"/>
    </source>
</evidence>
<feature type="non-terminal residue" evidence="2">
    <location>
        <position position="1"/>
    </location>
</feature>
<organism evidence="2 3">
    <name type="scientific">Bos mutus</name>
    <name type="common">wild yak</name>
    <dbReference type="NCBI Taxonomy" id="72004"/>
    <lineage>
        <taxon>Eukaryota</taxon>
        <taxon>Metazoa</taxon>
        <taxon>Chordata</taxon>
        <taxon>Craniata</taxon>
        <taxon>Vertebrata</taxon>
        <taxon>Euteleostomi</taxon>
        <taxon>Mammalia</taxon>
        <taxon>Eutheria</taxon>
        <taxon>Laurasiatheria</taxon>
        <taxon>Artiodactyla</taxon>
        <taxon>Ruminantia</taxon>
        <taxon>Pecora</taxon>
        <taxon>Bovidae</taxon>
        <taxon>Bovinae</taxon>
        <taxon>Bos</taxon>
    </lineage>
</organism>
<gene>
    <name evidence="2" type="ORF">M91_10585</name>
</gene>
<feature type="compositionally biased region" description="Basic residues" evidence="1">
    <location>
        <begin position="40"/>
        <end position="57"/>
    </location>
</feature>
<protein>
    <submittedName>
        <fullName evidence="2">Uncharacterized protein</fullName>
    </submittedName>
</protein>